<evidence type="ECO:0000256" key="1">
    <source>
        <dbReference type="SAM" id="MobiDB-lite"/>
    </source>
</evidence>
<feature type="region of interest" description="Disordered" evidence="1">
    <location>
        <begin position="177"/>
        <end position="260"/>
    </location>
</feature>
<dbReference type="Proteomes" id="UP001151287">
    <property type="component" value="Unassembled WGS sequence"/>
</dbReference>
<dbReference type="AlphaFoldDB" id="A0A9Q0C8C0"/>
<dbReference type="PANTHER" id="PTHR33828">
    <property type="entry name" value="OS05G0596200 PROTEIN"/>
    <property type="match status" value="1"/>
</dbReference>
<feature type="compositionally biased region" description="Basic and acidic residues" evidence="1">
    <location>
        <begin position="74"/>
        <end position="109"/>
    </location>
</feature>
<proteinExistence type="predicted"/>
<accession>A0A9Q0C8C0</accession>
<feature type="compositionally biased region" description="Basic residues" evidence="1">
    <location>
        <begin position="251"/>
        <end position="260"/>
    </location>
</feature>
<evidence type="ECO:0000313" key="2">
    <source>
        <dbReference type="EMBL" id="KAJ1689155.1"/>
    </source>
</evidence>
<gene>
    <name evidence="2" type="ORF">LUZ63_013310</name>
</gene>
<dbReference type="EMBL" id="JAMQYH010000004">
    <property type="protein sequence ID" value="KAJ1689155.1"/>
    <property type="molecule type" value="Genomic_DNA"/>
</dbReference>
<feature type="compositionally biased region" description="Basic and acidic residues" evidence="1">
    <location>
        <begin position="55"/>
        <end position="67"/>
    </location>
</feature>
<feature type="region of interest" description="Disordered" evidence="1">
    <location>
        <begin position="1"/>
        <end position="136"/>
    </location>
</feature>
<evidence type="ECO:0000313" key="3">
    <source>
        <dbReference type="Proteomes" id="UP001151287"/>
    </source>
</evidence>
<sequence>MADRGEKAMKKAKKEEIDGDSDDNAPISAINRRKNEVEDSDDDEKPIASRANKKKSADTKKGGEKVKVLPSKVKKVELEDSKEVLQKKVKKGDNKKENSRGKENQDKKSRSGKVRTVKEKKIYDLPGQKHDPPEERDPLRIFYESLYNQVPDSEMAAFWMMEWGLLPKDMARKVFEKKKQKGVVASPAKSLSAKKSPAGNGSVKRSLDTSSSKKGKMVSLKDNSAKGKKRKAHSDSEEGSDDDFIAPPKPNPKKKQKVSN</sequence>
<dbReference type="PANTHER" id="PTHR33828:SF2">
    <property type="entry name" value="NUCLEOLIN"/>
    <property type="match status" value="1"/>
</dbReference>
<comment type="caution">
    <text evidence="2">The sequence shown here is derived from an EMBL/GenBank/DDBJ whole genome shotgun (WGS) entry which is preliminary data.</text>
</comment>
<keyword evidence="3" id="KW-1185">Reference proteome</keyword>
<feature type="compositionally biased region" description="Low complexity" evidence="1">
    <location>
        <begin position="185"/>
        <end position="198"/>
    </location>
</feature>
<protein>
    <submittedName>
        <fullName evidence="2">Uncharacterized protein</fullName>
    </submittedName>
</protein>
<feature type="compositionally biased region" description="Basic and acidic residues" evidence="1">
    <location>
        <begin position="1"/>
        <end position="16"/>
    </location>
</feature>
<name>A0A9Q0C8C0_9POAL</name>
<feature type="compositionally biased region" description="Basic and acidic residues" evidence="1">
    <location>
        <begin position="116"/>
        <end position="136"/>
    </location>
</feature>
<organism evidence="2 3">
    <name type="scientific">Rhynchospora breviuscula</name>
    <dbReference type="NCBI Taxonomy" id="2022672"/>
    <lineage>
        <taxon>Eukaryota</taxon>
        <taxon>Viridiplantae</taxon>
        <taxon>Streptophyta</taxon>
        <taxon>Embryophyta</taxon>
        <taxon>Tracheophyta</taxon>
        <taxon>Spermatophyta</taxon>
        <taxon>Magnoliopsida</taxon>
        <taxon>Liliopsida</taxon>
        <taxon>Poales</taxon>
        <taxon>Cyperaceae</taxon>
        <taxon>Cyperoideae</taxon>
        <taxon>Rhynchosporeae</taxon>
        <taxon>Rhynchospora</taxon>
    </lineage>
</organism>
<reference evidence="2" key="1">
    <citation type="journal article" date="2022" name="Cell">
        <title>Repeat-based holocentromeres influence genome architecture and karyotype evolution.</title>
        <authorList>
            <person name="Hofstatter P.G."/>
            <person name="Thangavel G."/>
            <person name="Lux T."/>
            <person name="Neumann P."/>
            <person name="Vondrak T."/>
            <person name="Novak P."/>
            <person name="Zhang M."/>
            <person name="Costa L."/>
            <person name="Castellani M."/>
            <person name="Scott A."/>
            <person name="Toegelov H."/>
            <person name="Fuchs J."/>
            <person name="Mata-Sucre Y."/>
            <person name="Dias Y."/>
            <person name="Vanzela A.L.L."/>
            <person name="Huettel B."/>
            <person name="Almeida C.C.S."/>
            <person name="Simkova H."/>
            <person name="Souza G."/>
            <person name="Pedrosa-Harand A."/>
            <person name="Macas J."/>
            <person name="Mayer K.F.X."/>
            <person name="Houben A."/>
            <person name="Marques A."/>
        </authorList>
    </citation>
    <scope>NUCLEOTIDE SEQUENCE</scope>
    <source>
        <strain evidence="2">RhyBre1mFocal</strain>
    </source>
</reference>
<dbReference type="OrthoDB" id="2019957at2759"/>